<feature type="domain" description="Pre-rRNA-processing protein Ipi1 N-terminal" evidence="5">
    <location>
        <begin position="137"/>
        <end position="233"/>
    </location>
</feature>
<protein>
    <recommendedName>
        <fullName evidence="5">Pre-rRNA-processing protein Ipi1 N-terminal domain-containing protein</fullName>
    </recommendedName>
</protein>
<reference evidence="6 7" key="1">
    <citation type="submission" date="2023-03" db="EMBL/GenBank/DDBJ databases">
        <title>Genome insight into feeding habits of ladybird beetles.</title>
        <authorList>
            <person name="Li H.-S."/>
            <person name="Huang Y.-H."/>
            <person name="Pang H."/>
        </authorList>
    </citation>
    <scope>NUCLEOTIDE SEQUENCE [LARGE SCALE GENOMIC DNA]</scope>
    <source>
        <strain evidence="6">SYSU_2023b</strain>
        <tissue evidence="6">Whole body</tissue>
    </source>
</reference>
<evidence type="ECO:0000313" key="7">
    <source>
        <dbReference type="Proteomes" id="UP001431783"/>
    </source>
</evidence>
<comment type="subcellular location">
    <subcellularLocation>
        <location evidence="1">Nucleus</location>
    </subcellularLocation>
</comment>
<dbReference type="PANTHER" id="PTHR16056">
    <property type="entry name" value="REGULATOR OF MICROTUBULE DYNAMICS PROTEIN"/>
    <property type="match status" value="1"/>
</dbReference>
<evidence type="ECO:0000256" key="3">
    <source>
        <dbReference type="ARBA" id="ARBA00023242"/>
    </source>
</evidence>
<dbReference type="Pfam" id="PF12333">
    <property type="entry name" value="Ipi1_N"/>
    <property type="match status" value="1"/>
</dbReference>
<evidence type="ECO:0000256" key="1">
    <source>
        <dbReference type="ARBA" id="ARBA00004123"/>
    </source>
</evidence>
<proteinExistence type="inferred from homology"/>
<dbReference type="SUPFAM" id="SSF48371">
    <property type="entry name" value="ARM repeat"/>
    <property type="match status" value="1"/>
</dbReference>
<feature type="compositionally biased region" description="Basic residues" evidence="4">
    <location>
        <begin position="1"/>
        <end position="12"/>
    </location>
</feature>
<comment type="similarity">
    <text evidence="2">Belongs to the IPI1/TEX10 family.</text>
</comment>
<dbReference type="AlphaFoldDB" id="A0AAW1TTD6"/>
<dbReference type="Proteomes" id="UP001431783">
    <property type="component" value="Unassembled WGS sequence"/>
</dbReference>
<name>A0AAW1TTD6_9CUCU</name>
<dbReference type="InterPro" id="IPR024679">
    <property type="entry name" value="Ipi1_N"/>
</dbReference>
<evidence type="ECO:0000313" key="6">
    <source>
        <dbReference type="EMBL" id="KAK9871948.1"/>
    </source>
</evidence>
<organism evidence="6 7">
    <name type="scientific">Henosepilachna vigintioctopunctata</name>
    <dbReference type="NCBI Taxonomy" id="420089"/>
    <lineage>
        <taxon>Eukaryota</taxon>
        <taxon>Metazoa</taxon>
        <taxon>Ecdysozoa</taxon>
        <taxon>Arthropoda</taxon>
        <taxon>Hexapoda</taxon>
        <taxon>Insecta</taxon>
        <taxon>Pterygota</taxon>
        <taxon>Neoptera</taxon>
        <taxon>Endopterygota</taxon>
        <taxon>Coleoptera</taxon>
        <taxon>Polyphaga</taxon>
        <taxon>Cucujiformia</taxon>
        <taxon>Coccinelloidea</taxon>
        <taxon>Coccinellidae</taxon>
        <taxon>Epilachninae</taxon>
        <taxon>Epilachnini</taxon>
        <taxon>Henosepilachna</taxon>
    </lineage>
</organism>
<gene>
    <name evidence="6" type="ORF">WA026_015196</name>
</gene>
<feature type="region of interest" description="Disordered" evidence="4">
    <location>
        <begin position="1"/>
        <end position="20"/>
    </location>
</feature>
<evidence type="ECO:0000256" key="2">
    <source>
        <dbReference type="ARBA" id="ARBA00006427"/>
    </source>
</evidence>
<dbReference type="EMBL" id="JARQZJ010000008">
    <property type="protein sequence ID" value="KAK9871948.1"/>
    <property type="molecule type" value="Genomic_DNA"/>
</dbReference>
<dbReference type="PANTHER" id="PTHR16056:SF2">
    <property type="entry name" value="TESTIS-EXPRESSED PROTEIN 10"/>
    <property type="match status" value="1"/>
</dbReference>
<dbReference type="InterPro" id="IPR016024">
    <property type="entry name" value="ARM-type_fold"/>
</dbReference>
<evidence type="ECO:0000256" key="4">
    <source>
        <dbReference type="SAM" id="MobiDB-lite"/>
    </source>
</evidence>
<keyword evidence="3" id="KW-0539">Nucleus</keyword>
<evidence type="ECO:0000259" key="5">
    <source>
        <dbReference type="Pfam" id="PF12333"/>
    </source>
</evidence>
<comment type="caution">
    <text evidence="6">The sequence shown here is derived from an EMBL/GenBank/DDBJ whole genome shotgun (WGS) entry which is preliminary data.</text>
</comment>
<accession>A0AAW1TTD6</accession>
<dbReference type="GO" id="GO:0071339">
    <property type="term" value="C:MLL1 complex"/>
    <property type="evidence" value="ECO:0007669"/>
    <property type="project" value="TreeGrafter"/>
</dbReference>
<sequence length="629" mass="72914">MGKNHRHKKRLKSEKSKTQLKTATKFLPKGQNVTKTDFKIKPIILLSQLQSKTSEDGQRDLDLKDVLSRLKHYNENMKVRACEDMDYLIKNCKEKLLGGNIAVVAQTLPEFIQTKMPKARKSGLSVIDTFLASFPLEQISPYFHHFSVNLRCAMTHIDRNIQEDSILFLDKFLKHVPTLLAKHSAQILPDFLMLISKLKSDADFKRTITVNLKSKFTSVGWRTIVLSRLYVFLDAVVAEEKSSERKEDADMMDVTYDAESFPGKNLLKSWNALLHPTMYVMNVPAQRENSGNFMDKQFSILIPLLLETWLEVAPINSPSKDVTYISEETSLLLNCVIKVFHILWTYLCSQREEHINNSLMTEASKLIKQFVKNIPYCLINRPKREDKPNELLSQFMTNDVKCVKENLLICYLYLVLHSKNPSRAKQDEINNIVSFITSRLLRNYNGYGVDSHLMRILEHVLIEKAQMWSRNNVPVHHILENTITLYEKGDLNPQNKSSLLKLLAAVSFEPFTGNEYYELWMENVPKLLLNESVDEEVIDIMFDMSRKNKVSFNKGYLNELPLILGHLPHLQITKSSDPDKAKLKVIDMLFYAPPDSKPLHLLKTVLEESSPFWPRLQYMFNLRKEFQRD</sequence>
<keyword evidence="7" id="KW-1185">Reference proteome</keyword>